<evidence type="ECO:0000256" key="4">
    <source>
        <dbReference type="ARBA" id="ARBA00020631"/>
    </source>
</evidence>
<dbReference type="EMBL" id="CH476615">
    <property type="protein sequence ID" value="EEP76466.1"/>
    <property type="molecule type" value="Genomic_DNA"/>
</dbReference>
<dbReference type="VEuPathDB" id="FungiDB:UREG_01315"/>
<dbReference type="InterPro" id="IPR037212">
    <property type="entry name" value="Med7/Med21-like"/>
</dbReference>
<dbReference type="OrthoDB" id="10253553at2759"/>
<keyword evidence="11" id="KW-0175">Coiled coil</keyword>
<comment type="subcellular location">
    <subcellularLocation>
        <location evidence="1 10">Nucleus</location>
    </subcellularLocation>
</comment>
<keyword evidence="5 10" id="KW-0805">Transcription regulation</keyword>
<dbReference type="GO" id="GO:0070847">
    <property type="term" value="C:core mediator complex"/>
    <property type="evidence" value="ECO:0007669"/>
    <property type="project" value="TreeGrafter"/>
</dbReference>
<dbReference type="GeneID" id="8444675"/>
<evidence type="ECO:0000256" key="9">
    <source>
        <dbReference type="ARBA" id="ARBA00025687"/>
    </source>
</evidence>
<keyword evidence="14" id="KW-1185">Reference proteome</keyword>
<evidence type="ECO:0000256" key="6">
    <source>
        <dbReference type="ARBA" id="ARBA00023159"/>
    </source>
</evidence>
<dbReference type="KEGG" id="ure:UREG_01315"/>
<feature type="compositionally biased region" description="Basic and acidic residues" evidence="12">
    <location>
        <begin position="30"/>
        <end position="39"/>
    </location>
</feature>
<dbReference type="GO" id="GO:0003712">
    <property type="term" value="F:transcription coregulator activity"/>
    <property type="evidence" value="ECO:0007669"/>
    <property type="project" value="InterPro"/>
</dbReference>
<keyword evidence="7 10" id="KW-0804">Transcription</keyword>
<feature type="coiled-coil region" evidence="11">
    <location>
        <begin position="169"/>
        <end position="210"/>
    </location>
</feature>
<protein>
    <recommendedName>
        <fullName evidence="4 10">Mediator of RNA polymerase II transcription subunit 7</fullName>
    </recommendedName>
</protein>
<evidence type="ECO:0000256" key="8">
    <source>
        <dbReference type="ARBA" id="ARBA00023242"/>
    </source>
</evidence>
<dbReference type="PANTHER" id="PTHR21428:SF11">
    <property type="entry name" value="MEDIATOR OF RNA POLYMERASE II TRANSCRIPTION SUBUNIT 7"/>
    <property type="match status" value="1"/>
</dbReference>
<evidence type="ECO:0000256" key="10">
    <source>
        <dbReference type="RuleBase" id="RU364060"/>
    </source>
</evidence>
<dbReference type="GO" id="GO:0006357">
    <property type="term" value="P:regulation of transcription by RNA polymerase II"/>
    <property type="evidence" value="ECO:0007669"/>
    <property type="project" value="InterPro"/>
</dbReference>
<dbReference type="Gene3D" id="6.10.140.1520">
    <property type="match status" value="1"/>
</dbReference>
<dbReference type="HOGENOM" id="CLU_065214_0_1_1"/>
<evidence type="ECO:0000313" key="13">
    <source>
        <dbReference type="EMBL" id="EEP76466.1"/>
    </source>
</evidence>
<dbReference type="eggNOG" id="KOG0570">
    <property type="taxonomic scope" value="Eukaryota"/>
</dbReference>
<gene>
    <name evidence="13" type="ORF">UREG_01315</name>
</gene>
<dbReference type="Pfam" id="PF05983">
    <property type="entry name" value="Med7"/>
    <property type="match status" value="1"/>
</dbReference>
<evidence type="ECO:0000256" key="3">
    <source>
        <dbReference type="ARBA" id="ARBA00011837"/>
    </source>
</evidence>
<proteinExistence type="inferred from homology"/>
<evidence type="ECO:0000256" key="11">
    <source>
        <dbReference type="SAM" id="Coils"/>
    </source>
</evidence>
<dbReference type="GO" id="GO:0016592">
    <property type="term" value="C:mediator complex"/>
    <property type="evidence" value="ECO:0007669"/>
    <property type="project" value="InterPro"/>
</dbReference>
<dbReference type="SUPFAM" id="SSF140718">
    <property type="entry name" value="Mediator hinge subcomplex-like"/>
    <property type="match status" value="1"/>
</dbReference>
<dbReference type="PANTHER" id="PTHR21428">
    <property type="entry name" value="MEDIATOR OF RNA POLYMERASE II TRANSCRIPTION SUBUNIT 7"/>
    <property type="match status" value="1"/>
</dbReference>
<evidence type="ECO:0000256" key="5">
    <source>
        <dbReference type="ARBA" id="ARBA00023015"/>
    </source>
</evidence>
<keyword evidence="8 10" id="KW-0539">Nucleus</keyword>
<dbReference type="InterPro" id="IPR044888">
    <property type="entry name" value="Mediatior_Med7_sf"/>
</dbReference>
<comment type="function">
    <text evidence="9">Component of the Mediator complex, a coactivator involved in the regulated transcription of nearly all RNA polymerase II-dependent genes. Mediator functions as a bridge to convey information from gene-specific regulatory proteins to the basal RNA polymerase II transcription machinery. Mediator is recruited to promoters by direct interactions with regulatory proteins and serves as a scaffold for the assembly of a functional preinitiation complex with RNA polymerase II and the general transcription factors.</text>
</comment>
<dbReference type="AlphaFoldDB" id="C4JHF2"/>
<dbReference type="RefSeq" id="XP_002541799.1">
    <property type="nucleotide sequence ID" value="XM_002541753.1"/>
</dbReference>
<dbReference type="FunCoup" id="C4JHF2">
    <property type="interactions" value="653"/>
</dbReference>
<reference evidence="14" key="1">
    <citation type="journal article" date="2009" name="Genome Res.">
        <title>Comparative genomic analyses of the human fungal pathogens Coccidioides and their relatives.</title>
        <authorList>
            <person name="Sharpton T.J."/>
            <person name="Stajich J.E."/>
            <person name="Rounsley S.D."/>
            <person name="Gardner M.J."/>
            <person name="Wortman J.R."/>
            <person name="Jordar V.S."/>
            <person name="Maiti R."/>
            <person name="Kodira C.D."/>
            <person name="Neafsey D.E."/>
            <person name="Zeng Q."/>
            <person name="Hung C.-Y."/>
            <person name="McMahan C."/>
            <person name="Muszewska A."/>
            <person name="Grynberg M."/>
            <person name="Mandel M.A."/>
            <person name="Kellner E.M."/>
            <person name="Barker B.M."/>
            <person name="Galgiani J.N."/>
            <person name="Orbach M.J."/>
            <person name="Kirkland T.N."/>
            <person name="Cole G.T."/>
            <person name="Henn M.R."/>
            <person name="Birren B.W."/>
            <person name="Taylor J.W."/>
        </authorList>
    </citation>
    <scope>NUCLEOTIDE SEQUENCE [LARGE SCALE GENOMIC DNA]</scope>
    <source>
        <strain evidence="14">UAMH 1704</strain>
    </source>
</reference>
<comment type="similarity">
    <text evidence="2 10">Belongs to the Mediator complex subunit 7 family.</text>
</comment>
<sequence length="256" mass="28989">MEEGGRQKGITAAFPPPPPFWRHFTPENLQKLEKAKREAGPQTQSHRWTPQALQALELPPELRYLVPPEFPKEGSYSLFGESQSLSGSLPSLEEQGLEQLFPSSLTDEAAGPSPDHAYYLLKISKSLLLNFLELVGVLSISPEHYEPKVDHIRSLFINAHHLLNVYRPHQSRESLITMMEEQLEKAKEEIQEMDQMKACVERYLKELETEGRTISYQGELEGTAEKLAAAAETKTAEPHLDGAQEMWDLLDQIENS</sequence>
<dbReference type="OMA" id="IHDSYSM"/>
<dbReference type="Proteomes" id="UP000002058">
    <property type="component" value="Unassembled WGS sequence"/>
</dbReference>
<name>C4JHF2_UNCRE</name>
<keyword evidence="6 10" id="KW-0010">Activator</keyword>
<dbReference type="Gene3D" id="6.10.140.200">
    <property type="match status" value="1"/>
</dbReference>
<feature type="region of interest" description="Disordered" evidence="12">
    <location>
        <begin position="1"/>
        <end position="49"/>
    </location>
</feature>
<evidence type="ECO:0000256" key="1">
    <source>
        <dbReference type="ARBA" id="ARBA00004123"/>
    </source>
</evidence>
<dbReference type="InParanoid" id="C4JHF2"/>
<dbReference type="STRING" id="336963.C4JHF2"/>
<evidence type="ECO:0000256" key="12">
    <source>
        <dbReference type="SAM" id="MobiDB-lite"/>
    </source>
</evidence>
<organism evidence="13 14">
    <name type="scientific">Uncinocarpus reesii (strain UAMH 1704)</name>
    <dbReference type="NCBI Taxonomy" id="336963"/>
    <lineage>
        <taxon>Eukaryota</taxon>
        <taxon>Fungi</taxon>
        <taxon>Dikarya</taxon>
        <taxon>Ascomycota</taxon>
        <taxon>Pezizomycotina</taxon>
        <taxon>Eurotiomycetes</taxon>
        <taxon>Eurotiomycetidae</taxon>
        <taxon>Onygenales</taxon>
        <taxon>Onygenaceae</taxon>
        <taxon>Uncinocarpus</taxon>
    </lineage>
</organism>
<evidence type="ECO:0000256" key="2">
    <source>
        <dbReference type="ARBA" id="ARBA00009994"/>
    </source>
</evidence>
<dbReference type="InterPro" id="IPR009244">
    <property type="entry name" value="Mediatior_Med7"/>
</dbReference>
<comment type="subunit">
    <text evidence="3 10">Component of the Mediator complex.</text>
</comment>
<evidence type="ECO:0000313" key="14">
    <source>
        <dbReference type="Proteomes" id="UP000002058"/>
    </source>
</evidence>
<accession>C4JHF2</accession>
<evidence type="ECO:0000256" key="7">
    <source>
        <dbReference type="ARBA" id="ARBA00023163"/>
    </source>
</evidence>